<keyword evidence="2 5" id="KW-0812">Transmembrane</keyword>
<accession>A0A1V6QUH6</accession>
<keyword evidence="4 5" id="KW-0472">Membrane</keyword>
<dbReference type="EMBL" id="MDYO01000037">
    <property type="protein sequence ID" value="OQD92849.1"/>
    <property type="molecule type" value="Genomic_DNA"/>
</dbReference>
<dbReference type="CDD" id="cd00161">
    <property type="entry name" value="beta-trefoil_Ricin-like"/>
    <property type="match status" value="1"/>
</dbReference>
<evidence type="ECO:0000256" key="3">
    <source>
        <dbReference type="ARBA" id="ARBA00022989"/>
    </source>
</evidence>
<evidence type="ECO:0000256" key="2">
    <source>
        <dbReference type="ARBA" id="ARBA00022692"/>
    </source>
</evidence>
<feature type="transmembrane region" description="Helical" evidence="5">
    <location>
        <begin position="189"/>
        <end position="209"/>
    </location>
</feature>
<evidence type="ECO:0000256" key="6">
    <source>
        <dbReference type="SAM" id="SignalP"/>
    </source>
</evidence>
<dbReference type="Pfam" id="PF04479">
    <property type="entry name" value="RTA1"/>
    <property type="match status" value="1"/>
</dbReference>
<name>A0A1V6QUH6_9EURO</name>
<dbReference type="Proteomes" id="UP000191612">
    <property type="component" value="Unassembled WGS sequence"/>
</dbReference>
<dbReference type="GO" id="GO:0000324">
    <property type="term" value="C:fungal-type vacuole"/>
    <property type="evidence" value="ECO:0007669"/>
    <property type="project" value="TreeGrafter"/>
</dbReference>
<feature type="transmembrane region" description="Helical" evidence="5">
    <location>
        <begin position="221"/>
        <end position="245"/>
    </location>
</feature>
<keyword evidence="6" id="KW-0732">Signal</keyword>
<feature type="chain" id="PRO_5012438402" description="Ricin B lectin domain-containing protein" evidence="6">
    <location>
        <begin position="21"/>
        <end position="450"/>
    </location>
</feature>
<evidence type="ECO:0008006" key="9">
    <source>
        <dbReference type="Google" id="ProtNLM"/>
    </source>
</evidence>
<dbReference type="GO" id="GO:0005886">
    <property type="term" value="C:plasma membrane"/>
    <property type="evidence" value="ECO:0007669"/>
    <property type="project" value="TreeGrafter"/>
</dbReference>
<dbReference type="PANTHER" id="PTHR31465:SF8">
    <property type="entry name" value="DOMAIN PROTEIN, PUTATIVE (AFU_ORTHOLOGUE AFUA_6G14140)-RELATED"/>
    <property type="match status" value="1"/>
</dbReference>
<reference evidence="8" key="1">
    <citation type="journal article" date="2017" name="Nat. Microbiol.">
        <title>Global analysis of biosynthetic gene clusters reveals vast potential of secondary metabolite production in Penicillium species.</title>
        <authorList>
            <person name="Nielsen J.C."/>
            <person name="Grijseels S."/>
            <person name="Prigent S."/>
            <person name="Ji B."/>
            <person name="Dainat J."/>
            <person name="Nielsen K.F."/>
            <person name="Frisvad J.C."/>
            <person name="Workman M."/>
            <person name="Nielsen J."/>
        </authorList>
    </citation>
    <scope>NUCLEOTIDE SEQUENCE [LARGE SCALE GENOMIC DNA]</scope>
    <source>
        <strain evidence="8">IBT 29525</strain>
    </source>
</reference>
<organism evidence="7 8">
    <name type="scientific">Penicillium solitum</name>
    <dbReference type="NCBI Taxonomy" id="60172"/>
    <lineage>
        <taxon>Eukaryota</taxon>
        <taxon>Fungi</taxon>
        <taxon>Dikarya</taxon>
        <taxon>Ascomycota</taxon>
        <taxon>Pezizomycotina</taxon>
        <taxon>Eurotiomycetes</taxon>
        <taxon>Eurotiomycetidae</taxon>
        <taxon>Eurotiales</taxon>
        <taxon>Aspergillaceae</taxon>
        <taxon>Penicillium</taxon>
    </lineage>
</organism>
<sequence>MKYAIATIAALASLFSQTIALKSTGVYEIQSTRSGDVWGIQQSIGVKHQVELVHPEGKKAEHWRLVASGPDFFIENIYTEGMLACKHQCKVDTLGNDAQLFRVIQNDDDTFTFQPSGTPLVVAAGEGAELEAQPSGPSVDAAFLLRPIDSKFENTIYGYAPDFVFSIEFCLIFGVCSLIQVGQIIRWRLWSFSAAVLLGSSTEMIGYFGRILLNQNPYSSAGFKTQICTLTIAPAFWSAAIYLTLKHGVNVLGQQYSTLRAKWYPYIFVTCDIISLILQGAGGGIAAAAKTSKASDMGSNVMLAGIVWQVVTLTVFGVMSGHFLFRIKNAPKDGLTVEAGKVWNSRNFWVFFWGIFVSFVTTYIRCVYRIAEMAGGWKNPIMQEELDFTILESIMCAIAVIALCVTPPGYFFPQMRSDYARPVKEVKEVKEMKGPILLELERRYKYPEFV</sequence>
<feature type="transmembrane region" description="Helical" evidence="5">
    <location>
        <begin position="301"/>
        <end position="327"/>
    </location>
</feature>
<gene>
    <name evidence="7" type="ORF">PENSOL_c037G11486</name>
</gene>
<feature type="transmembrane region" description="Helical" evidence="5">
    <location>
        <begin position="390"/>
        <end position="412"/>
    </location>
</feature>
<feature type="transmembrane region" description="Helical" evidence="5">
    <location>
        <begin position="266"/>
        <end position="289"/>
    </location>
</feature>
<dbReference type="PANTHER" id="PTHR31465">
    <property type="entry name" value="PROTEIN RTA1-RELATED"/>
    <property type="match status" value="1"/>
</dbReference>
<keyword evidence="8" id="KW-1185">Reference proteome</keyword>
<feature type="signal peptide" evidence="6">
    <location>
        <begin position="1"/>
        <end position="20"/>
    </location>
</feature>
<evidence type="ECO:0000313" key="7">
    <source>
        <dbReference type="EMBL" id="OQD92849.1"/>
    </source>
</evidence>
<protein>
    <recommendedName>
        <fullName evidence="9">Ricin B lectin domain-containing protein</fullName>
    </recommendedName>
</protein>
<evidence type="ECO:0000256" key="4">
    <source>
        <dbReference type="ARBA" id="ARBA00023136"/>
    </source>
</evidence>
<keyword evidence="3 5" id="KW-1133">Transmembrane helix</keyword>
<dbReference type="STRING" id="60172.A0A1V6QUH6"/>
<evidence type="ECO:0000256" key="5">
    <source>
        <dbReference type="SAM" id="Phobius"/>
    </source>
</evidence>
<comment type="caution">
    <text evidence="7">The sequence shown here is derived from an EMBL/GenBank/DDBJ whole genome shotgun (WGS) entry which is preliminary data.</text>
</comment>
<feature type="transmembrane region" description="Helical" evidence="5">
    <location>
        <begin position="348"/>
        <end position="370"/>
    </location>
</feature>
<dbReference type="InterPro" id="IPR007568">
    <property type="entry name" value="RTA1"/>
</dbReference>
<proteinExistence type="predicted"/>
<evidence type="ECO:0000313" key="8">
    <source>
        <dbReference type="Proteomes" id="UP000191612"/>
    </source>
</evidence>
<evidence type="ECO:0000256" key="1">
    <source>
        <dbReference type="ARBA" id="ARBA00004141"/>
    </source>
</evidence>
<comment type="subcellular location">
    <subcellularLocation>
        <location evidence="1">Membrane</location>
        <topology evidence="1">Multi-pass membrane protein</topology>
    </subcellularLocation>
</comment>
<dbReference type="AlphaFoldDB" id="A0A1V6QUH6"/>